<proteinExistence type="inferred from homology"/>
<feature type="transmembrane region" description="Helical" evidence="6">
    <location>
        <begin position="96"/>
        <end position="116"/>
    </location>
</feature>
<evidence type="ECO:0000313" key="7">
    <source>
        <dbReference type="EMBL" id="AKE51453.1"/>
    </source>
</evidence>
<dbReference type="PANTHER" id="PTHR23291:SF50">
    <property type="entry name" value="PROTEIN LIFEGUARD 4"/>
    <property type="match status" value="1"/>
</dbReference>
<dbReference type="KEGG" id="kge:TQ33_0468"/>
<keyword evidence="8" id="KW-1185">Reference proteome</keyword>
<feature type="transmembrane region" description="Helical" evidence="6">
    <location>
        <begin position="208"/>
        <end position="227"/>
    </location>
</feature>
<evidence type="ECO:0000313" key="8">
    <source>
        <dbReference type="Proteomes" id="UP000034071"/>
    </source>
</evidence>
<evidence type="ECO:0000256" key="2">
    <source>
        <dbReference type="ARBA" id="ARBA00010350"/>
    </source>
</evidence>
<feature type="transmembrane region" description="Helical" evidence="6">
    <location>
        <begin position="29"/>
        <end position="47"/>
    </location>
</feature>
<dbReference type="Proteomes" id="UP000034071">
    <property type="component" value="Chromosome"/>
</dbReference>
<dbReference type="EMBL" id="CP010975">
    <property type="protein sequence ID" value="AKE51453.1"/>
    <property type="molecule type" value="Genomic_DNA"/>
</dbReference>
<dbReference type="OrthoDB" id="5177430at2"/>
<dbReference type="InterPro" id="IPR006214">
    <property type="entry name" value="Bax_inhibitor_1-related"/>
</dbReference>
<dbReference type="PATRIC" id="fig|914150.5.peg.474"/>
<dbReference type="RefSeq" id="WP_046560644.1">
    <property type="nucleotide sequence ID" value="NZ_CP010975.1"/>
</dbReference>
<dbReference type="PANTHER" id="PTHR23291">
    <property type="entry name" value="BAX INHIBITOR-RELATED"/>
    <property type="match status" value="1"/>
</dbReference>
<dbReference type="AlphaFoldDB" id="A0A0F6RBD2"/>
<sequence>MSYQDIREQDSAVSRSGLGDRAKFITKTYNHLLGAIFAFVAISFYFYQSGISQAIAQWVFSFGAGWMVLLGGFIAASWAATHLAHTSQSKATQYSSLVGFIIAEAIIFAPMLLIAANYASSVIQSAATVTLVGFGILTAIVFYTRKDFSFLRGILMWAGGLALLAIGAAFIFGFQLGTWFSVGMIGLAGAAILYDTSNVLHHYPEDRYVGAALQLFASVAMMFWYVLRLFMSGDE</sequence>
<dbReference type="Pfam" id="PF01027">
    <property type="entry name" value="Bax1-I"/>
    <property type="match status" value="1"/>
</dbReference>
<gene>
    <name evidence="7" type="ORF">TQ33_0468</name>
</gene>
<dbReference type="GO" id="GO:0005886">
    <property type="term" value="C:plasma membrane"/>
    <property type="evidence" value="ECO:0007669"/>
    <property type="project" value="TreeGrafter"/>
</dbReference>
<accession>A0A0F6RBD2</accession>
<evidence type="ECO:0000256" key="1">
    <source>
        <dbReference type="ARBA" id="ARBA00004141"/>
    </source>
</evidence>
<comment type="subcellular location">
    <subcellularLocation>
        <location evidence="1">Membrane</location>
        <topology evidence="1">Multi-pass membrane protein</topology>
    </subcellularLocation>
</comment>
<dbReference type="HOGENOM" id="CLU_1208143_0_0_6"/>
<evidence type="ECO:0000256" key="5">
    <source>
        <dbReference type="ARBA" id="ARBA00023136"/>
    </source>
</evidence>
<feature type="transmembrane region" description="Helical" evidence="6">
    <location>
        <begin position="178"/>
        <end position="196"/>
    </location>
</feature>
<organism evidence="7 8">
    <name type="scientific">Kangiella geojedonensis</name>
    <dbReference type="NCBI Taxonomy" id="914150"/>
    <lineage>
        <taxon>Bacteria</taxon>
        <taxon>Pseudomonadati</taxon>
        <taxon>Pseudomonadota</taxon>
        <taxon>Gammaproteobacteria</taxon>
        <taxon>Kangiellales</taxon>
        <taxon>Kangiellaceae</taxon>
        <taxon>Kangiella</taxon>
    </lineage>
</organism>
<feature type="transmembrane region" description="Helical" evidence="6">
    <location>
        <begin position="59"/>
        <end position="84"/>
    </location>
</feature>
<feature type="transmembrane region" description="Helical" evidence="6">
    <location>
        <begin position="122"/>
        <end position="142"/>
    </location>
</feature>
<comment type="similarity">
    <text evidence="2 6">Belongs to the BI1 family.</text>
</comment>
<name>A0A0F6RBD2_9GAMM</name>
<evidence type="ECO:0000256" key="6">
    <source>
        <dbReference type="RuleBase" id="RU004379"/>
    </source>
</evidence>
<evidence type="ECO:0000256" key="3">
    <source>
        <dbReference type="ARBA" id="ARBA00022692"/>
    </source>
</evidence>
<evidence type="ECO:0000256" key="4">
    <source>
        <dbReference type="ARBA" id="ARBA00022989"/>
    </source>
</evidence>
<reference evidence="7 8" key="1">
    <citation type="submission" date="2015-02" db="EMBL/GenBank/DDBJ databases">
        <title>Complete genome sequence of Kangiella geojedonensis strain YCS-5T.</title>
        <authorList>
            <person name="Kim K.M."/>
        </authorList>
    </citation>
    <scope>NUCLEOTIDE SEQUENCE [LARGE SCALE GENOMIC DNA]</scope>
    <source>
        <strain evidence="7 8">YCS-5</strain>
    </source>
</reference>
<keyword evidence="5 6" id="KW-0472">Membrane</keyword>
<keyword evidence="4 6" id="KW-1133">Transmembrane helix</keyword>
<keyword evidence="3 6" id="KW-0812">Transmembrane</keyword>
<dbReference type="STRING" id="914150.TQ33_0468"/>
<feature type="transmembrane region" description="Helical" evidence="6">
    <location>
        <begin position="154"/>
        <end position="172"/>
    </location>
</feature>
<protein>
    <submittedName>
        <fullName evidence="7">Putative membrane protein</fullName>
    </submittedName>
</protein>